<dbReference type="AlphaFoldDB" id="A0A7C8YM62"/>
<dbReference type="GO" id="GO:0048364">
    <property type="term" value="P:root development"/>
    <property type="evidence" value="ECO:0007669"/>
    <property type="project" value="InterPro"/>
</dbReference>
<dbReference type="PANTHER" id="PTHR33070:SF109">
    <property type="entry name" value="DOMAIN PROTEIN, PUTATIVE (DUF241)-RELATED"/>
    <property type="match status" value="1"/>
</dbReference>
<evidence type="ECO:0000313" key="2">
    <source>
        <dbReference type="EMBL" id="MBA4621475.1"/>
    </source>
</evidence>
<evidence type="ECO:0008006" key="3">
    <source>
        <dbReference type="Google" id="ProtNLM"/>
    </source>
</evidence>
<organism evidence="2">
    <name type="scientific">Opuntia streptacantha</name>
    <name type="common">Prickly pear cactus</name>
    <name type="synonym">Opuntia cardona</name>
    <dbReference type="NCBI Taxonomy" id="393608"/>
    <lineage>
        <taxon>Eukaryota</taxon>
        <taxon>Viridiplantae</taxon>
        <taxon>Streptophyta</taxon>
        <taxon>Embryophyta</taxon>
        <taxon>Tracheophyta</taxon>
        <taxon>Spermatophyta</taxon>
        <taxon>Magnoliopsida</taxon>
        <taxon>eudicotyledons</taxon>
        <taxon>Gunneridae</taxon>
        <taxon>Pentapetalae</taxon>
        <taxon>Caryophyllales</taxon>
        <taxon>Cactineae</taxon>
        <taxon>Cactaceae</taxon>
        <taxon>Opuntioideae</taxon>
        <taxon>Opuntia</taxon>
    </lineage>
</organism>
<accession>A0A7C8YM62</accession>
<sequence length="284" mass="31536">MAAASSSSNHHVRSASYPPNANPAILKIEQQLKKLRESEASSTSPMQTISIGLTGLAGLYKCVDDALNYLPLLQHHHNNTQVERLVNGSLKLLDAYIASREVVVRLKEAVGEVRLSNERPGEVSRYFSIRKEIVRNTKELALRLRQVEGELIAENRELSHEESELIRAFRCVSIIHISVMELLLQFLSSKPAKPSRFSLISKMFIARSKEAEELPGGKGNELRNADVALHAVILNEGDVGEKMVIVHKRLEGLEEGLREIENGLSCISSQLAKTRASLLNIVSF</sequence>
<evidence type="ECO:0000256" key="1">
    <source>
        <dbReference type="SAM" id="MobiDB-lite"/>
    </source>
</evidence>
<dbReference type="GO" id="GO:0048367">
    <property type="term" value="P:shoot system development"/>
    <property type="evidence" value="ECO:0007669"/>
    <property type="project" value="InterPro"/>
</dbReference>
<dbReference type="PANTHER" id="PTHR33070">
    <property type="entry name" value="OS06G0725500 PROTEIN"/>
    <property type="match status" value="1"/>
</dbReference>
<dbReference type="InterPro" id="IPR004320">
    <property type="entry name" value="BPS1_pln"/>
</dbReference>
<reference evidence="2" key="1">
    <citation type="journal article" date="2013" name="J. Plant Res.">
        <title>Effect of fungi and light on seed germination of three Opuntia species from semiarid lands of central Mexico.</title>
        <authorList>
            <person name="Delgado-Sanchez P."/>
            <person name="Jimenez-Bremont J.F."/>
            <person name="Guerrero-Gonzalez Mde L."/>
            <person name="Flores J."/>
        </authorList>
    </citation>
    <scope>NUCLEOTIDE SEQUENCE</scope>
    <source>
        <tissue evidence="2">Cladode</tissue>
    </source>
</reference>
<name>A0A7C8YM62_OPUST</name>
<dbReference type="EMBL" id="GISG01034142">
    <property type="protein sequence ID" value="MBA4621475.1"/>
    <property type="molecule type" value="Transcribed_RNA"/>
</dbReference>
<dbReference type="Pfam" id="PF03087">
    <property type="entry name" value="BPS1"/>
    <property type="match status" value="1"/>
</dbReference>
<proteinExistence type="predicted"/>
<feature type="region of interest" description="Disordered" evidence="1">
    <location>
        <begin position="1"/>
        <end position="21"/>
    </location>
</feature>
<reference evidence="2" key="2">
    <citation type="submission" date="2020-07" db="EMBL/GenBank/DDBJ databases">
        <authorList>
            <person name="Vera ALvarez R."/>
            <person name="Arias-Moreno D.M."/>
            <person name="Jimenez-Jacinto V."/>
            <person name="Jimenez-Bremont J.F."/>
            <person name="Swaminathan K."/>
            <person name="Moose S.P."/>
            <person name="Guerrero-Gonzalez M.L."/>
            <person name="Marino-Ramirez L."/>
            <person name="Landsman D."/>
            <person name="Rodriguez-Kessler M."/>
            <person name="Delgado-Sanchez P."/>
        </authorList>
    </citation>
    <scope>NUCLEOTIDE SEQUENCE</scope>
    <source>
        <tissue evidence="2">Cladode</tissue>
    </source>
</reference>
<protein>
    <recommendedName>
        <fullName evidence="3">DUF241 domain-containing protein</fullName>
    </recommendedName>
</protein>